<comment type="caution">
    <text evidence="1">The sequence shown here is derived from an EMBL/GenBank/DDBJ whole genome shotgun (WGS) entry which is preliminary data.</text>
</comment>
<reference evidence="1" key="1">
    <citation type="journal article" date="2022" name="bioRxiv">
        <title>Genomics of Preaxostyla Flagellates Illuminates Evolutionary Transitions and the Path Towards Mitochondrial Loss.</title>
        <authorList>
            <person name="Novak L.V.F."/>
            <person name="Treitli S.C."/>
            <person name="Pyrih J."/>
            <person name="Halakuc P."/>
            <person name="Pipaliya S.V."/>
            <person name="Vacek V."/>
            <person name="Brzon O."/>
            <person name="Soukal P."/>
            <person name="Eme L."/>
            <person name="Dacks J.B."/>
            <person name="Karnkowska A."/>
            <person name="Elias M."/>
            <person name="Hampl V."/>
        </authorList>
    </citation>
    <scope>NUCLEOTIDE SEQUENCE</scope>
    <source>
        <strain evidence="1">RCP-MX</strain>
    </source>
</reference>
<keyword evidence="2" id="KW-1185">Reference proteome</keyword>
<proteinExistence type="predicted"/>
<accession>A0ABQ8UNL7</accession>
<dbReference type="Proteomes" id="UP001141327">
    <property type="component" value="Unassembled WGS sequence"/>
</dbReference>
<organism evidence="1 2">
    <name type="scientific">Paratrimastix pyriformis</name>
    <dbReference type="NCBI Taxonomy" id="342808"/>
    <lineage>
        <taxon>Eukaryota</taxon>
        <taxon>Metamonada</taxon>
        <taxon>Preaxostyla</taxon>
        <taxon>Paratrimastigidae</taxon>
        <taxon>Paratrimastix</taxon>
    </lineage>
</organism>
<gene>
    <name evidence="1" type="ORF">PAPYR_3433</name>
</gene>
<evidence type="ECO:0000313" key="1">
    <source>
        <dbReference type="EMBL" id="KAJ4460403.1"/>
    </source>
</evidence>
<dbReference type="EMBL" id="JAPMOS010000013">
    <property type="protein sequence ID" value="KAJ4460403.1"/>
    <property type="molecule type" value="Genomic_DNA"/>
</dbReference>
<name>A0ABQ8UNL7_9EUKA</name>
<protein>
    <submittedName>
        <fullName evidence="1">Uncharacterized protein</fullName>
    </submittedName>
</protein>
<evidence type="ECO:0000313" key="2">
    <source>
        <dbReference type="Proteomes" id="UP001141327"/>
    </source>
</evidence>
<sequence length="95" mass="10851">MQAFRAISLFFENLVDPFATSNLWKKTGSVTIFDQENGVGRLFSLPVSRMSVELWLGRRVGYYVDRDNRVVTEKDFSDGGHFKAFLPPVLQFGMV</sequence>